<dbReference type="Gene3D" id="3.90.550.10">
    <property type="entry name" value="Spore Coat Polysaccharide Biosynthesis Protein SpsA, Chain A"/>
    <property type="match status" value="1"/>
</dbReference>
<dbReference type="GO" id="GO:0050518">
    <property type="term" value="F:2-C-methyl-D-erythritol 4-phosphate cytidylyltransferase activity"/>
    <property type="evidence" value="ECO:0007669"/>
    <property type="project" value="UniProtKB-UniRule"/>
</dbReference>
<feature type="site" description="Transition state stabilizer" evidence="7">
    <location>
        <position position="29"/>
    </location>
</feature>
<evidence type="ECO:0000256" key="7">
    <source>
        <dbReference type="HAMAP-Rule" id="MF_00108"/>
    </source>
</evidence>
<comment type="function">
    <text evidence="7">Catalyzes the formation of 4-diphosphocytidyl-2-C-methyl-D-erythritol from CTP and 2-C-methyl-D-erythritol 4-phosphate (MEP).</text>
</comment>
<dbReference type="InterPro" id="IPR029044">
    <property type="entry name" value="Nucleotide-diphossugar_trans"/>
</dbReference>
<evidence type="ECO:0000256" key="5">
    <source>
        <dbReference type="ARBA" id="ARBA00022695"/>
    </source>
</evidence>
<reference evidence="9" key="3">
    <citation type="submission" date="2020-01" db="EMBL/GenBank/DDBJ databases">
        <title>Complete genome investigation of Xanthomonas oryzae strains.</title>
        <authorList>
            <person name="Kaur A."/>
            <person name="Bansal K."/>
            <person name="Patil P.B."/>
        </authorList>
    </citation>
    <scope>NUCLEOTIDE SEQUENCE</scope>
    <source>
        <strain evidence="9">IXO792</strain>
    </source>
</reference>
<dbReference type="NCBIfam" id="TIGR00453">
    <property type="entry name" value="ispD"/>
    <property type="match status" value="1"/>
</dbReference>
<reference evidence="8" key="1">
    <citation type="submission" date="2015-01" db="EMBL/GenBank/DDBJ databases">
        <title>Population genomics of rice bacterial leaf blight strains from India.</title>
        <authorList>
            <person name="Midha S."/>
            <person name="Anil M.G."/>
            <person name="Mishra D."/>
            <person name="Brahma K."/>
            <person name="Laha G.S."/>
            <person name="Sundaram R.M."/>
            <person name="Sonti R.V."/>
            <person name="Patil P.B."/>
        </authorList>
    </citation>
    <scope>NUCLEOTIDE SEQUENCE</scope>
    <source>
        <strain evidence="8">BXO512</strain>
    </source>
</reference>
<evidence type="ECO:0000256" key="6">
    <source>
        <dbReference type="ARBA" id="ARBA00023229"/>
    </source>
</evidence>
<evidence type="ECO:0000256" key="1">
    <source>
        <dbReference type="ARBA" id="ARBA00001282"/>
    </source>
</evidence>
<sequence length="272" mass="28531">MTGSIWAGSIWAIVPAAGRGTRFGGPLPKQYLQAGGQPLMAYTLMALAAHPALAGIVVAIAPDDADWPGWTAVQSKPVLTCLGGATRAASVLAGVLALPESVRADDFVLVHDAARPNLALADLDRLLEIGRGDPVGAILAAPVRDTLKRAGDDGGIDGTEPRERLWRALTPQLFRRHQLIRGLTEASAAGVDVTDEAMAMERMGLRPLLVEGAEDNFKVTTPADLARFEFELARRGIAVDADALEAPAVNAQSNARNVATQLATVSYGNDAT</sequence>
<dbReference type="UniPathway" id="UPA00056">
    <property type="reaction ID" value="UER00093"/>
</dbReference>
<name>A0A7T4SN89_XANOO</name>
<evidence type="ECO:0000313" key="9">
    <source>
        <dbReference type="EMBL" id="UXW02066.1"/>
    </source>
</evidence>
<dbReference type="EMBL" id="CP047493">
    <property type="protein sequence ID" value="UXW02066.1"/>
    <property type="molecule type" value="Genomic_DNA"/>
</dbReference>
<dbReference type="OMA" id="TPMLIHA"/>
<dbReference type="HAMAP" id="MF_00108">
    <property type="entry name" value="IspD"/>
    <property type="match status" value="1"/>
</dbReference>
<dbReference type="AlphaFoldDB" id="A0A7T4SN89"/>
<dbReference type="InterPro" id="IPR034683">
    <property type="entry name" value="IspD/TarI"/>
</dbReference>
<evidence type="ECO:0000256" key="3">
    <source>
        <dbReference type="ARBA" id="ARBA00009789"/>
    </source>
</evidence>
<keyword evidence="6 7" id="KW-0414">Isoprene biosynthesis</keyword>
<dbReference type="PANTHER" id="PTHR32125:SF4">
    <property type="entry name" value="2-C-METHYL-D-ERYTHRITOL 4-PHOSPHATE CYTIDYLYLTRANSFERASE, CHLOROPLASTIC"/>
    <property type="match status" value="1"/>
</dbReference>
<comment type="pathway">
    <text evidence="2 7">Isoprenoid biosynthesis; isopentenyl diphosphate biosynthesis via DXP pathway; isopentenyl diphosphate from 1-deoxy-D-xylulose 5-phosphate: step 2/6.</text>
</comment>
<dbReference type="Proteomes" id="UP000187097">
    <property type="component" value="Chromosome"/>
</dbReference>
<feature type="site" description="Positions MEP for the nucleophilic attack" evidence="7">
    <location>
        <position position="218"/>
    </location>
</feature>
<dbReference type="RefSeq" id="WP_011259527.1">
    <property type="nucleotide sequence ID" value="NZ_CP012947.1"/>
</dbReference>
<evidence type="ECO:0000256" key="2">
    <source>
        <dbReference type="ARBA" id="ARBA00004787"/>
    </source>
</evidence>
<dbReference type="PANTHER" id="PTHR32125">
    <property type="entry name" value="2-C-METHYL-D-ERYTHRITOL 4-PHOSPHATE CYTIDYLYLTRANSFERASE, CHLOROPLASTIC"/>
    <property type="match status" value="1"/>
</dbReference>
<evidence type="ECO:0000313" key="8">
    <source>
        <dbReference type="EMBL" id="OLG86086.1"/>
    </source>
</evidence>
<protein>
    <recommendedName>
        <fullName evidence="7">2-C-methyl-D-erythritol 4-phosphate cytidylyltransferase</fullName>
        <ecNumber evidence="7">2.7.7.60</ecNumber>
    </recommendedName>
    <alternativeName>
        <fullName evidence="7">4-diphosphocytidyl-2C-methyl-D-erythritol synthase</fullName>
    </alternativeName>
    <alternativeName>
        <fullName evidence="7">MEP cytidylyltransferase</fullName>
        <shortName evidence="7">MCT</shortName>
    </alternativeName>
</protein>
<dbReference type="GO" id="GO:0019288">
    <property type="term" value="P:isopentenyl diphosphate biosynthetic process, methylerythritol 4-phosphate pathway"/>
    <property type="evidence" value="ECO:0007669"/>
    <property type="project" value="UniProtKB-UniRule"/>
</dbReference>
<feature type="site" description="Transition state stabilizer" evidence="7">
    <location>
        <position position="22"/>
    </location>
</feature>
<dbReference type="CDD" id="cd02516">
    <property type="entry name" value="CDP-ME_synthetase"/>
    <property type="match status" value="1"/>
</dbReference>
<dbReference type="EMBL" id="JXEA01000361">
    <property type="protein sequence ID" value="OLG86086.1"/>
    <property type="molecule type" value="Genomic_DNA"/>
</dbReference>
<feature type="site" description="Positions MEP for the nucleophilic attack" evidence="7">
    <location>
        <position position="162"/>
    </location>
</feature>
<keyword evidence="5 7" id="KW-0548">Nucleotidyltransferase</keyword>
<organism evidence="9 10">
    <name type="scientific">Xanthomonas oryzae pv. oryzae</name>
    <dbReference type="NCBI Taxonomy" id="64187"/>
    <lineage>
        <taxon>Bacteria</taxon>
        <taxon>Pseudomonadati</taxon>
        <taxon>Pseudomonadota</taxon>
        <taxon>Gammaproteobacteria</taxon>
        <taxon>Lysobacterales</taxon>
        <taxon>Lysobacteraceae</taxon>
        <taxon>Xanthomonas</taxon>
    </lineage>
</organism>
<proteinExistence type="inferred from homology"/>
<gene>
    <name evidence="7" type="primary">ispD</name>
    <name evidence="8" type="ORF">BXO512_19955</name>
    <name evidence="9" type="ORF">IXO792_14825</name>
</gene>
<dbReference type="InterPro" id="IPR001228">
    <property type="entry name" value="IspD"/>
</dbReference>
<comment type="catalytic activity">
    <reaction evidence="1 7">
        <text>2-C-methyl-D-erythritol 4-phosphate + CTP + H(+) = 4-CDP-2-C-methyl-D-erythritol + diphosphate</text>
        <dbReference type="Rhea" id="RHEA:13429"/>
        <dbReference type="ChEBI" id="CHEBI:15378"/>
        <dbReference type="ChEBI" id="CHEBI:33019"/>
        <dbReference type="ChEBI" id="CHEBI:37563"/>
        <dbReference type="ChEBI" id="CHEBI:57823"/>
        <dbReference type="ChEBI" id="CHEBI:58262"/>
        <dbReference type="EC" id="2.7.7.60"/>
    </reaction>
</comment>
<dbReference type="PROSITE" id="PS01295">
    <property type="entry name" value="ISPD"/>
    <property type="match status" value="1"/>
</dbReference>
<dbReference type="SMR" id="A0A7T4SN89"/>
<dbReference type="InterPro" id="IPR050088">
    <property type="entry name" value="IspD/TarI_cytidylyltransf_bact"/>
</dbReference>
<dbReference type="Pfam" id="PF01128">
    <property type="entry name" value="IspD"/>
    <property type="match status" value="1"/>
</dbReference>
<dbReference type="SUPFAM" id="SSF53448">
    <property type="entry name" value="Nucleotide-diphospho-sugar transferases"/>
    <property type="match status" value="1"/>
</dbReference>
<reference evidence="9" key="2">
    <citation type="submission" date="2015-01" db="EMBL/GenBank/DDBJ databases">
        <authorList>
            <person name="Midha S."/>
            <person name="Anil M.G."/>
            <person name="Mishra D."/>
            <person name="Brahma K."/>
            <person name="Laha G.S."/>
            <person name="Sundaram R.M."/>
            <person name="Sonti R.V."/>
            <person name="Patil P.B."/>
        </authorList>
    </citation>
    <scope>NUCLEOTIDE SEQUENCE</scope>
    <source>
        <strain evidence="9">IXO792</strain>
    </source>
</reference>
<dbReference type="FunFam" id="3.90.550.10:FF:000003">
    <property type="entry name" value="2-C-methyl-D-erythritol 4-phosphate cytidylyltransferase"/>
    <property type="match status" value="1"/>
</dbReference>
<dbReference type="InterPro" id="IPR018294">
    <property type="entry name" value="ISPD_synthase_CS"/>
</dbReference>
<accession>A0A7T4SN89</accession>
<comment type="similarity">
    <text evidence="3 7">Belongs to the IspD/TarI cytidylyltransferase family. IspD subfamily.</text>
</comment>
<evidence type="ECO:0000313" key="10">
    <source>
        <dbReference type="Proteomes" id="UP000187097"/>
    </source>
</evidence>
<evidence type="ECO:0000256" key="4">
    <source>
        <dbReference type="ARBA" id="ARBA00022679"/>
    </source>
</evidence>
<keyword evidence="4 7" id="KW-0808">Transferase</keyword>
<dbReference type="EC" id="2.7.7.60" evidence="7"/>